<proteinExistence type="predicted"/>
<dbReference type="Proteomes" id="UP000322667">
    <property type="component" value="Chromosome D08"/>
</dbReference>
<dbReference type="EMBL" id="CM017630">
    <property type="protein sequence ID" value="TYH57932.1"/>
    <property type="molecule type" value="Genomic_DNA"/>
</dbReference>
<name>A0A5D2JTY9_GOSTO</name>
<dbReference type="AlphaFoldDB" id="A0A5D2JTY9"/>
<evidence type="ECO:0000256" key="1">
    <source>
        <dbReference type="SAM" id="SignalP"/>
    </source>
</evidence>
<organism evidence="2 3">
    <name type="scientific">Gossypium tomentosum</name>
    <name type="common">Hawaiian cotton</name>
    <name type="synonym">Gossypium sandvicense</name>
    <dbReference type="NCBI Taxonomy" id="34277"/>
    <lineage>
        <taxon>Eukaryota</taxon>
        <taxon>Viridiplantae</taxon>
        <taxon>Streptophyta</taxon>
        <taxon>Embryophyta</taxon>
        <taxon>Tracheophyta</taxon>
        <taxon>Spermatophyta</taxon>
        <taxon>Magnoliopsida</taxon>
        <taxon>eudicotyledons</taxon>
        <taxon>Gunneridae</taxon>
        <taxon>Pentapetalae</taxon>
        <taxon>rosids</taxon>
        <taxon>malvids</taxon>
        <taxon>Malvales</taxon>
        <taxon>Malvaceae</taxon>
        <taxon>Malvoideae</taxon>
        <taxon>Gossypium</taxon>
    </lineage>
</organism>
<protein>
    <recommendedName>
        <fullName evidence="4">Defensin-like protein 263</fullName>
    </recommendedName>
</protein>
<accession>A0A5D2JTY9</accession>
<evidence type="ECO:0000313" key="2">
    <source>
        <dbReference type="EMBL" id="TYH57932.1"/>
    </source>
</evidence>
<feature type="signal peptide" evidence="1">
    <location>
        <begin position="1"/>
        <end position="26"/>
    </location>
</feature>
<reference evidence="2 3" key="1">
    <citation type="submission" date="2019-07" db="EMBL/GenBank/DDBJ databases">
        <title>WGS assembly of Gossypium tomentosum.</title>
        <authorList>
            <person name="Chen Z.J."/>
            <person name="Sreedasyam A."/>
            <person name="Ando A."/>
            <person name="Song Q."/>
            <person name="De L."/>
            <person name="Hulse-Kemp A."/>
            <person name="Ding M."/>
            <person name="Ye W."/>
            <person name="Kirkbride R."/>
            <person name="Jenkins J."/>
            <person name="Plott C."/>
            <person name="Lovell J."/>
            <person name="Lin Y.-M."/>
            <person name="Vaughn R."/>
            <person name="Liu B."/>
            <person name="Li W."/>
            <person name="Simpson S."/>
            <person name="Scheffler B."/>
            <person name="Saski C."/>
            <person name="Grover C."/>
            <person name="Hu G."/>
            <person name="Conover J."/>
            <person name="Carlson J."/>
            <person name="Shu S."/>
            <person name="Boston L."/>
            <person name="Williams M."/>
            <person name="Peterson D."/>
            <person name="Mcgee K."/>
            <person name="Jones D."/>
            <person name="Wendel J."/>
            <person name="Stelly D."/>
            <person name="Grimwood J."/>
            <person name="Schmutz J."/>
        </authorList>
    </citation>
    <scope>NUCLEOTIDE SEQUENCE [LARGE SCALE GENOMIC DNA]</scope>
    <source>
        <strain evidence="2">7179.01</strain>
    </source>
</reference>
<feature type="chain" id="PRO_5023030909" description="Defensin-like protein 263" evidence="1">
    <location>
        <begin position="27"/>
        <end position="107"/>
    </location>
</feature>
<evidence type="ECO:0008006" key="4">
    <source>
        <dbReference type="Google" id="ProtNLM"/>
    </source>
</evidence>
<sequence length="107" mass="11533">MKMTSFGIATLLFILIAAYCVSNLVAQEKECSGNIDCASKCKAESLGICELKIRKFNCLPTPKVVAKVVLMVDAKCKKDVDCAKVCPPGCKIHNCINGTCFCEYSSA</sequence>
<keyword evidence="3" id="KW-1185">Reference proteome</keyword>
<gene>
    <name evidence="2" type="ORF">ES332_D08G121700v1</name>
</gene>
<evidence type="ECO:0000313" key="3">
    <source>
        <dbReference type="Proteomes" id="UP000322667"/>
    </source>
</evidence>
<keyword evidence="1" id="KW-0732">Signal</keyword>